<evidence type="ECO:0000256" key="2">
    <source>
        <dbReference type="ARBA" id="ARBA00022825"/>
    </source>
</evidence>
<dbReference type="InterPro" id="IPR011042">
    <property type="entry name" value="6-blade_b-propeller_TolB-like"/>
</dbReference>
<dbReference type="STRING" id="1179773.BN6_66760"/>
<evidence type="ECO:0000313" key="4">
    <source>
        <dbReference type="EMBL" id="CCH33913.1"/>
    </source>
</evidence>
<dbReference type="Pfam" id="PF07676">
    <property type="entry name" value="PD40"/>
    <property type="match status" value="3"/>
</dbReference>
<feature type="domain" description="Peptidase S9 prolyl oligopeptidase catalytic" evidence="3">
    <location>
        <begin position="443"/>
        <end position="648"/>
    </location>
</feature>
<evidence type="ECO:0000313" key="5">
    <source>
        <dbReference type="Proteomes" id="UP000006281"/>
    </source>
</evidence>
<dbReference type="BioCyc" id="SESP1179773:BN6_RS32175-MONOMER"/>
<dbReference type="PATRIC" id="fig|1179773.3.peg.6729"/>
<organism evidence="4 5">
    <name type="scientific">Saccharothrix espanaensis (strain ATCC 51144 / DSM 44229 / JCM 9112 / NBRC 15066 / NRRL 15764)</name>
    <dbReference type="NCBI Taxonomy" id="1179773"/>
    <lineage>
        <taxon>Bacteria</taxon>
        <taxon>Bacillati</taxon>
        <taxon>Actinomycetota</taxon>
        <taxon>Actinomycetes</taxon>
        <taxon>Pseudonocardiales</taxon>
        <taxon>Pseudonocardiaceae</taxon>
        <taxon>Saccharothrix</taxon>
    </lineage>
</organism>
<keyword evidence="1" id="KW-0378">Hydrolase</keyword>
<dbReference type="SUPFAM" id="SSF53474">
    <property type="entry name" value="alpha/beta-Hydrolases"/>
    <property type="match status" value="1"/>
</dbReference>
<dbReference type="InterPro" id="IPR001375">
    <property type="entry name" value="Peptidase_S9_cat"/>
</dbReference>
<dbReference type="Gene3D" id="2.120.10.30">
    <property type="entry name" value="TolB, C-terminal domain"/>
    <property type="match status" value="2"/>
</dbReference>
<sequence>MRPDDLQSLTLPGSVSVRGDLVLVNVQTPDVAANAYRGGLSAVPLDGSGARPWTWAERDLAPRISPDGQWVAFLRVVEKGSAPQLHVMPATGGDARKLTDLKLGAGAPVWSPDSTRLAFTARVPEPGRYGTSAVEGEDAPTPDAEPARHILRLDYRFDDIGFTTDRAPRLFTVGLDGAAPVELTDGAFDVSDPTWTADGSALVFVADRDLGAVETLHTDLYTVPAAGGEPTLLVQSRGQASCPVAWSDGVVFLANEFAGVHSVARNTSLWRYSGGSLTRLTDVETVDCEKLAGPPVVVGDGVLVAIRNRGAVELRRVPLDGFEWTLSELELLAGERAEVKSFAADGDVVVAVVSWADNTGEVVKVGGLGGDGGGRGGDGGGDRGGVLTSFGAGLPLRPAVELSGAASDGYPVHGWLVLPEGEGPHPVVLAVHGGPFMYHGWGFWDEAQVYARAGYAVVLPNPRGSAGYGQAHGQAVIGAFGTVDVDDVLSVLDVALERSDLDADRVGVMGGSYGGFMTSWLAAHHGERFRAAWSERAVNAWDSFAGSSDIGWFFTDAYCGPSLETQRAMSPLTYAEKVSLPFMVVHSEHDWRCPLEQAQRMFVALRRNGVEAEMLLFPGEGHELTRSGKPRHRKQRFDAVLEWWGRHLS</sequence>
<proteinExistence type="predicted"/>
<dbReference type="eggNOG" id="COG1506">
    <property type="taxonomic scope" value="Bacteria"/>
</dbReference>
<keyword evidence="5" id="KW-1185">Reference proteome</keyword>
<dbReference type="Proteomes" id="UP000006281">
    <property type="component" value="Chromosome"/>
</dbReference>
<dbReference type="EMBL" id="HE804045">
    <property type="protein sequence ID" value="CCH33913.1"/>
    <property type="molecule type" value="Genomic_DNA"/>
</dbReference>
<dbReference type="PANTHER" id="PTHR42776">
    <property type="entry name" value="SERINE PEPTIDASE S9 FAMILY MEMBER"/>
    <property type="match status" value="1"/>
</dbReference>
<dbReference type="GO" id="GO:0006508">
    <property type="term" value="P:proteolysis"/>
    <property type="evidence" value="ECO:0007669"/>
    <property type="project" value="InterPro"/>
</dbReference>
<dbReference type="OrthoDB" id="262125at2"/>
<reference evidence="4 5" key="1">
    <citation type="journal article" date="2012" name="BMC Genomics">
        <title>Complete genome sequence of Saccharothrix espanaensis DSM 44229T and comparison to the other completely sequenced Pseudonocardiaceae.</title>
        <authorList>
            <person name="Strobel T."/>
            <person name="Al-Dilaimi A."/>
            <person name="Blom J."/>
            <person name="Gessner A."/>
            <person name="Kalinowski J."/>
            <person name="Luzhetska M."/>
            <person name="Puhler A."/>
            <person name="Szczepanowski R."/>
            <person name="Bechthold A."/>
            <person name="Ruckert C."/>
        </authorList>
    </citation>
    <scope>NUCLEOTIDE SEQUENCE [LARGE SCALE GENOMIC DNA]</scope>
    <source>
        <strain evidence="5">ATCC 51144 / DSM 44229 / JCM 9112 / NBRC 15066 / NRRL 15764</strain>
    </source>
</reference>
<keyword evidence="2" id="KW-0720">Serine protease</keyword>
<dbReference type="SUPFAM" id="SSF69304">
    <property type="entry name" value="Tricorn protease N-terminal domain"/>
    <property type="match status" value="1"/>
</dbReference>
<dbReference type="InterPro" id="IPR011659">
    <property type="entry name" value="WD40"/>
</dbReference>
<dbReference type="PANTHER" id="PTHR42776:SF27">
    <property type="entry name" value="DIPEPTIDYL PEPTIDASE FAMILY MEMBER 6"/>
    <property type="match status" value="1"/>
</dbReference>
<dbReference type="AlphaFoldDB" id="K0KB98"/>
<dbReference type="Pfam" id="PF00326">
    <property type="entry name" value="Peptidase_S9"/>
    <property type="match status" value="1"/>
</dbReference>
<evidence type="ECO:0000256" key="1">
    <source>
        <dbReference type="ARBA" id="ARBA00022801"/>
    </source>
</evidence>
<dbReference type="RefSeq" id="WP_015104024.1">
    <property type="nucleotide sequence ID" value="NC_019673.1"/>
</dbReference>
<dbReference type="GO" id="GO:0004252">
    <property type="term" value="F:serine-type endopeptidase activity"/>
    <property type="evidence" value="ECO:0007669"/>
    <property type="project" value="TreeGrafter"/>
</dbReference>
<dbReference type="InterPro" id="IPR029058">
    <property type="entry name" value="AB_hydrolase_fold"/>
</dbReference>
<dbReference type="KEGG" id="sesp:BN6_66760"/>
<name>K0KB98_SACES</name>
<evidence type="ECO:0000259" key="3">
    <source>
        <dbReference type="Pfam" id="PF00326"/>
    </source>
</evidence>
<dbReference type="Gene3D" id="3.40.50.1820">
    <property type="entry name" value="alpha/beta hydrolase"/>
    <property type="match status" value="1"/>
</dbReference>
<dbReference type="HOGENOM" id="CLU_008615_2_1_11"/>
<keyword evidence="2" id="KW-0645">Protease</keyword>
<gene>
    <name evidence="4" type="ordered locus">BN6_66760</name>
</gene>
<protein>
    <submittedName>
        <fullName evidence="4">Peptidase S9, prolyl oligopeptidase</fullName>
    </submittedName>
</protein>
<accession>K0KB98</accession>
<dbReference type="eggNOG" id="COG0823">
    <property type="taxonomic scope" value="Bacteria"/>
</dbReference>